<gene>
    <name evidence="2" type="ORF">SAMN05444410_11171</name>
</gene>
<keyword evidence="3" id="KW-1185">Reference proteome</keyword>
<sequence length="342" mass="38294">MNGKKLFVLMSMVCCMAAARAQQRPYYTQYIMNNYIINPAVAGIENYWDVKASHRMQWVGLQDAPVTTYLTIQGPLTKSDYDRETATSFHASGENPRGPAYWRDYVAAEPHHGIGFTLLNDKTGPLNRFAAYGTYAYHIGLSPHTNIAGGVSVGFTNMSLDASKLNFGTTTVDPAVAGSGQINRIKPDISAGLWLYSRDYFLGIAVQQIVPQQIAFSDNRVYLDQGKLLPHLFFSAGYRMQFSDDISFLPSALVRYVTPLPLGFDINFKLQYQDLIWLGGSFRYKDGYAAMTGINLNHSINIGYSYDLQTSQLNTVSKGTHEIMIGFLLGNHYGDWCPRHLW</sequence>
<evidence type="ECO:0000256" key="1">
    <source>
        <dbReference type="SAM" id="SignalP"/>
    </source>
</evidence>
<dbReference type="Pfam" id="PF11751">
    <property type="entry name" value="PorP_SprF"/>
    <property type="match status" value="1"/>
</dbReference>
<proteinExistence type="predicted"/>
<accession>A0A8X8IGS9</accession>
<dbReference type="RefSeq" id="WP_092724521.1">
    <property type="nucleotide sequence ID" value="NZ_FNNO01000011.1"/>
</dbReference>
<evidence type="ECO:0000313" key="2">
    <source>
        <dbReference type="EMBL" id="SDX23048.1"/>
    </source>
</evidence>
<feature type="chain" id="PRO_5036472769" evidence="1">
    <location>
        <begin position="22"/>
        <end position="342"/>
    </location>
</feature>
<keyword evidence="1" id="KW-0732">Signal</keyword>
<dbReference type="NCBIfam" id="TIGR03519">
    <property type="entry name" value="T9SS_PorP_fam"/>
    <property type="match status" value="1"/>
</dbReference>
<dbReference type="InterPro" id="IPR019861">
    <property type="entry name" value="PorP/SprF_Bacteroidetes"/>
</dbReference>
<comment type="caution">
    <text evidence="2">The sequence shown here is derived from an EMBL/GenBank/DDBJ whole genome shotgun (WGS) entry which is preliminary data.</text>
</comment>
<dbReference type="EMBL" id="FNNO01000011">
    <property type="protein sequence ID" value="SDX23048.1"/>
    <property type="molecule type" value="Genomic_DNA"/>
</dbReference>
<dbReference type="Proteomes" id="UP000198711">
    <property type="component" value="Unassembled WGS sequence"/>
</dbReference>
<reference evidence="2 3" key="1">
    <citation type="submission" date="2016-10" db="EMBL/GenBank/DDBJ databases">
        <authorList>
            <person name="Varghese N."/>
            <person name="Submissions S."/>
        </authorList>
    </citation>
    <scope>NUCLEOTIDE SEQUENCE [LARGE SCALE GENOMIC DNA]</scope>
    <source>
        <strain evidence="2 3">DSM 25353</strain>
    </source>
</reference>
<feature type="signal peptide" evidence="1">
    <location>
        <begin position="1"/>
        <end position="21"/>
    </location>
</feature>
<dbReference type="AlphaFoldDB" id="A0A8X8IGS9"/>
<evidence type="ECO:0000313" key="3">
    <source>
        <dbReference type="Proteomes" id="UP000198711"/>
    </source>
</evidence>
<protein>
    <submittedName>
        <fullName evidence="2">Type IX secretion system membrane protein, PorP/SprF family</fullName>
    </submittedName>
</protein>
<organism evidence="2 3">
    <name type="scientific">Hydrobacter penzbergensis</name>
    <dbReference type="NCBI Taxonomy" id="1235997"/>
    <lineage>
        <taxon>Bacteria</taxon>
        <taxon>Pseudomonadati</taxon>
        <taxon>Bacteroidota</taxon>
        <taxon>Chitinophagia</taxon>
        <taxon>Chitinophagales</taxon>
        <taxon>Chitinophagaceae</taxon>
        <taxon>Hydrobacter</taxon>
    </lineage>
</organism>
<name>A0A8X8IGS9_9BACT</name>